<comment type="caution">
    <text evidence="1">The sequence shown here is derived from an EMBL/GenBank/DDBJ whole genome shotgun (WGS) entry which is preliminary data.</text>
</comment>
<dbReference type="Proteomes" id="UP000186102">
    <property type="component" value="Unassembled WGS sequence"/>
</dbReference>
<evidence type="ECO:0000313" key="2">
    <source>
        <dbReference type="Proteomes" id="UP000186102"/>
    </source>
</evidence>
<dbReference type="OrthoDB" id="1809887at2"/>
<gene>
    <name evidence="1" type="ORF">DSOL_5172</name>
</gene>
<evidence type="ECO:0000313" key="1">
    <source>
        <dbReference type="EMBL" id="OLN25956.1"/>
    </source>
</evidence>
<dbReference type="AlphaFoldDB" id="A0A1Q8QF48"/>
<name>A0A1Q8QF48_9FIRM</name>
<organism evidence="1 2">
    <name type="scientific">Desulfosporosinus metallidurans</name>
    <dbReference type="NCBI Taxonomy" id="1888891"/>
    <lineage>
        <taxon>Bacteria</taxon>
        <taxon>Bacillati</taxon>
        <taxon>Bacillota</taxon>
        <taxon>Clostridia</taxon>
        <taxon>Eubacteriales</taxon>
        <taxon>Desulfitobacteriaceae</taxon>
        <taxon>Desulfosporosinus</taxon>
    </lineage>
</organism>
<reference evidence="1 2" key="1">
    <citation type="submission" date="2016-09" db="EMBL/GenBank/DDBJ databases">
        <title>Complete genome of Desulfosporosinus sp. OL.</title>
        <authorList>
            <person name="Mardanov A."/>
            <person name="Beletsky A."/>
            <person name="Panova A."/>
            <person name="Karnachuk O."/>
            <person name="Ravin N."/>
        </authorList>
    </citation>
    <scope>NUCLEOTIDE SEQUENCE [LARGE SCALE GENOMIC DNA]</scope>
    <source>
        <strain evidence="1 2">OL</strain>
    </source>
</reference>
<sequence>MDLDKDLWNIIENVRRAESANDLCKSLKDCLCVLESKNANKRKFINYLNEYLLNIGGVHRLDALLGDNAETVRNVYVHDYKKAPVIYASHLLISISNIRDYKVRLRKLIDMFENEFNEPKTVGLSKKQVNKILNFLQFKYGIFDIITCKTELEIFLFNNSHKQFNSFCEVFSEASQPETYHNRFILTFASRSEEHDPCQVLIHEIGHALQLALSHQVMMIPESFIEMNKELDVHLKNNTVVTSDVFADVFSVFVMNKSYLAEHNDLISIFPSRVLDLFERYFTELIKYAFDNREKLKTKKLDIIWSNDGKAVKV</sequence>
<dbReference type="STRING" id="1888891.DSOL_5172"/>
<dbReference type="RefSeq" id="WP_075367401.1">
    <property type="nucleotide sequence ID" value="NZ_MLBF01000092.1"/>
</dbReference>
<keyword evidence="2" id="KW-1185">Reference proteome</keyword>
<accession>A0A1Q8QF48</accession>
<proteinExistence type="predicted"/>
<dbReference type="EMBL" id="MLBF01000092">
    <property type="protein sequence ID" value="OLN25956.1"/>
    <property type="molecule type" value="Genomic_DNA"/>
</dbReference>
<protein>
    <submittedName>
        <fullName evidence="1">Uncharacterized protein</fullName>
    </submittedName>
</protein>